<dbReference type="SFLD" id="SFLDS00005">
    <property type="entry name" value="Isoprenoid_Synthase_Type_I"/>
    <property type="match status" value="1"/>
</dbReference>
<dbReference type="GeneID" id="9837395"/>
<comment type="catalytic activity">
    <reaction evidence="1">
        <text>2 (2E,6E,10E)-geranylgeranyl diphosphate = 15-cis-phytoene + 2 diphosphate</text>
        <dbReference type="Rhea" id="RHEA:34475"/>
        <dbReference type="ChEBI" id="CHEBI:27787"/>
        <dbReference type="ChEBI" id="CHEBI:33019"/>
        <dbReference type="ChEBI" id="CHEBI:58756"/>
        <dbReference type="EC" id="2.5.1.32"/>
    </reaction>
</comment>
<dbReference type="GO" id="GO:0016117">
    <property type="term" value="P:carotenoid biosynthetic process"/>
    <property type="evidence" value="ECO:0007669"/>
    <property type="project" value="UniProtKB-KW"/>
</dbReference>
<comment type="similarity">
    <text evidence="2">Belongs to the phytoene/squalene synthase family.</text>
</comment>
<protein>
    <recommendedName>
        <fullName evidence="3">15-cis-phytoene synthase</fullName>
        <ecNumber evidence="3">2.5.1.32</ecNumber>
    </recommendedName>
</protein>
<dbReference type="InterPro" id="IPR008949">
    <property type="entry name" value="Isoprenoid_synthase_dom_sf"/>
</dbReference>
<dbReference type="GO" id="GO:0046905">
    <property type="term" value="F:15-cis-phytoene synthase activity"/>
    <property type="evidence" value="ECO:0007669"/>
    <property type="project" value="UniProtKB-EC"/>
</dbReference>
<dbReference type="InterPro" id="IPR044843">
    <property type="entry name" value="Trans_IPPS_bact-type"/>
</dbReference>
<evidence type="ECO:0000256" key="1">
    <source>
        <dbReference type="ARBA" id="ARBA00001805"/>
    </source>
</evidence>
<organism evidence="5 6">
    <name type="scientific">Ostreococcus tauri</name>
    <name type="common">Marine green alga</name>
    <dbReference type="NCBI Taxonomy" id="70448"/>
    <lineage>
        <taxon>Eukaryota</taxon>
        <taxon>Viridiplantae</taxon>
        <taxon>Chlorophyta</taxon>
        <taxon>Mamiellophyceae</taxon>
        <taxon>Mamiellales</taxon>
        <taxon>Bathycoccaceae</taxon>
        <taxon>Ostreococcus</taxon>
    </lineage>
</organism>
<evidence type="ECO:0000256" key="2">
    <source>
        <dbReference type="ARBA" id="ARBA00006251"/>
    </source>
</evidence>
<evidence type="ECO:0000313" key="5">
    <source>
        <dbReference type="EMBL" id="CEG00236.1"/>
    </source>
</evidence>
<dbReference type="AlphaFoldDB" id="A0A096P7T2"/>
<dbReference type="InterPro" id="IPR002060">
    <property type="entry name" value="Squ/phyt_synthse"/>
</dbReference>
<dbReference type="EMBL" id="CAID01000013">
    <property type="protein sequence ID" value="CEG00236.1"/>
    <property type="molecule type" value="Genomic_DNA"/>
</dbReference>
<comment type="caution">
    <text evidence="5">The sequence shown here is derived from an EMBL/GenBank/DDBJ whole genome shotgun (WGS) entry which is preliminary data.</text>
</comment>
<dbReference type="SFLD" id="SFLDG01212">
    <property type="entry name" value="Phytoene_synthase_like"/>
    <property type="match status" value="1"/>
</dbReference>
<dbReference type="EC" id="2.5.1.32" evidence="3"/>
<dbReference type="Proteomes" id="UP000009170">
    <property type="component" value="Unassembled WGS sequence"/>
</dbReference>
<dbReference type="KEGG" id="ota:OT_ostta13g03060"/>
<dbReference type="GO" id="GO:0004311">
    <property type="term" value="F:geranylgeranyl diphosphate synthase activity"/>
    <property type="evidence" value="ECO:0007669"/>
    <property type="project" value="InterPro"/>
</dbReference>
<evidence type="ECO:0000256" key="3">
    <source>
        <dbReference type="ARBA" id="ARBA00012396"/>
    </source>
</evidence>
<dbReference type="CDD" id="cd00683">
    <property type="entry name" value="Trans_IPPS_HH"/>
    <property type="match status" value="1"/>
</dbReference>
<dbReference type="PANTHER" id="PTHR31480">
    <property type="entry name" value="BIFUNCTIONAL LYCOPENE CYCLASE/PHYTOENE SYNTHASE"/>
    <property type="match status" value="1"/>
</dbReference>
<evidence type="ECO:0000256" key="4">
    <source>
        <dbReference type="ARBA" id="ARBA00022746"/>
    </source>
</evidence>
<dbReference type="InParanoid" id="A0A096P7T2"/>
<gene>
    <name evidence="5" type="ORF">OT_ostta13g03060</name>
</gene>
<name>A0A096P7T2_OSTTA</name>
<dbReference type="RefSeq" id="XP_022840267.1">
    <property type="nucleotide sequence ID" value="XM_022982777.1"/>
</dbReference>
<proteinExistence type="inferred from homology"/>
<evidence type="ECO:0000313" key="6">
    <source>
        <dbReference type="Proteomes" id="UP000009170"/>
    </source>
</evidence>
<accession>A0A096P7T2</accession>
<dbReference type="Gene3D" id="1.10.600.10">
    <property type="entry name" value="Farnesyl Diphosphate Synthase"/>
    <property type="match status" value="1"/>
</dbReference>
<keyword evidence="6" id="KW-1185">Reference proteome</keyword>
<dbReference type="GO" id="GO:0051996">
    <property type="term" value="F:squalene synthase [NAD(P)H] activity"/>
    <property type="evidence" value="ECO:0007669"/>
    <property type="project" value="InterPro"/>
</dbReference>
<keyword evidence="4" id="KW-0125">Carotenoid biosynthesis</keyword>
<dbReference type="InterPro" id="IPR033904">
    <property type="entry name" value="Trans_IPPS_HH"/>
</dbReference>
<dbReference type="STRING" id="70448.A0A096P7T2"/>
<dbReference type="SFLD" id="SFLDG01018">
    <property type="entry name" value="Squalene/Phytoene_Synthase_Lik"/>
    <property type="match status" value="1"/>
</dbReference>
<dbReference type="OrthoDB" id="6600518at2759"/>
<reference evidence="5 6" key="2">
    <citation type="journal article" date="2014" name="BMC Genomics">
        <title>An improved genome of the model marine alga Ostreococcus tauri unfolds by assessing Illumina de novo assemblies.</title>
        <authorList>
            <person name="Blanc-Mathieu R."/>
            <person name="Verhelst B."/>
            <person name="Derelle E."/>
            <person name="Rombauts S."/>
            <person name="Bouget F.Y."/>
            <person name="Carre I."/>
            <person name="Chateau A."/>
            <person name="Eyre-Walker A."/>
            <person name="Grimsley N."/>
            <person name="Moreau H."/>
            <person name="Piegu B."/>
            <person name="Rivals E."/>
            <person name="Schackwitz W."/>
            <person name="Van de Peer Y."/>
            <person name="Piganeau G."/>
        </authorList>
    </citation>
    <scope>NUCLEOTIDE SEQUENCE [LARGE SCALE GENOMIC DNA]</scope>
    <source>
        <strain evidence="6">OTTH 0595 / CCAP 157/2 / RCC745</strain>
    </source>
</reference>
<sequence length="395" mass="44723">MAEETTREYAKSFFLASKLMGRGREESYALYAWCRELDQLVDGEAASGLTTDERARSLDGVAERLRMIFDWDSQAVPTDATYADLALYDATRTVQGFEREPFEDMIRGMRRDLEPNAGAFRTFSEVESYAYQVAGTVALMILPILTIGTNNANDFERRERGVALGIALQMTNIVRDVGEDARDRERVYIAEEDLKLFGGMTRDDVLSMQTPTFDYKCAIELQIQRALMYYAQAREGVVLLPLSSRLVAACIAGLYKRILLTVRENRYDNLNMRAYASKLQKLALLPVLVWGSIVGTNDEDGDMRLDFSDDSESGQAYRVAMCRIFVAIASGDDGDEEIARCADILREIKRGVPGKQPMLSRSRRFVEWYKSSTDFGTYEDERIKIDGGTIFHARR</sequence>
<reference evidence="6" key="1">
    <citation type="journal article" date="2006" name="Proc. Natl. Acad. Sci. U.S.A.">
        <title>Genome analysis of the smallest free-living eukaryote Ostreococcus tauri unveils many unique features.</title>
        <authorList>
            <person name="Derelle E."/>
            <person name="Ferraz C."/>
            <person name="Rombauts S."/>
            <person name="Rouze P."/>
            <person name="Worden A.Z."/>
            <person name="Robbens S."/>
            <person name="Partensky F."/>
            <person name="Degroeve S."/>
            <person name="Echeynie S."/>
            <person name="Cooke R."/>
            <person name="Saeys Y."/>
            <person name="Wuyts J."/>
            <person name="Jabbari K."/>
            <person name="Bowler C."/>
            <person name="Panaud O."/>
            <person name="Piegu B."/>
            <person name="Ball S.G."/>
            <person name="Ral J.-P."/>
            <person name="Bouget F.-Y."/>
            <person name="Piganeau G."/>
            <person name="De Baets B."/>
            <person name="Picard A."/>
            <person name="Delseny M."/>
            <person name="Demaille J."/>
            <person name="Van de Peer Y."/>
            <person name="Moreau H."/>
        </authorList>
    </citation>
    <scope>NUCLEOTIDE SEQUENCE [LARGE SCALE GENOMIC DNA]</scope>
    <source>
        <strain evidence="6">OTTH 0595 / CCAP 157/2 / RCC745</strain>
    </source>
</reference>
<dbReference type="Pfam" id="PF00494">
    <property type="entry name" value="SQS_PSY"/>
    <property type="match status" value="1"/>
</dbReference>
<dbReference type="SUPFAM" id="SSF48576">
    <property type="entry name" value="Terpenoid synthases"/>
    <property type="match status" value="1"/>
</dbReference>